<dbReference type="Proteomes" id="UP001151529">
    <property type="component" value="Chromosome 5"/>
</dbReference>
<sequence length="134" mass="14927">MQVVLSGRRGVIHPVEHGMNRMHLQVAFMFHPYHPHHLQKLTSSSNLDDCESSQNMMKMEDLENLMKLPTMVLFEEVMSGGTVKLILEDGVGNESKVKKVKTITARSASDGASAVGSSFPKSYCFPDPHQKTIE</sequence>
<reference evidence="1" key="2">
    <citation type="journal article" date="2023" name="Int. J. Mol. Sci.">
        <title>De Novo Assembly and Annotation of 11 Diverse Shrub Willow (Salix) Genomes Reveals Novel Gene Organization in Sex-Linked Regions.</title>
        <authorList>
            <person name="Hyden B."/>
            <person name="Feng K."/>
            <person name="Yates T.B."/>
            <person name="Jawdy S."/>
            <person name="Cereghino C."/>
            <person name="Smart L.B."/>
            <person name="Muchero W."/>
        </authorList>
    </citation>
    <scope>NUCLEOTIDE SEQUENCE [LARGE SCALE GENOMIC DNA]</scope>
    <source>
        <tissue evidence="1">Shoot tip</tissue>
    </source>
</reference>
<organism evidence="1 2">
    <name type="scientific">Salix viminalis</name>
    <name type="common">Common osier</name>
    <name type="synonym">Basket willow</name>
    <dbReference type="NCBI Taxonomy" id="40686"/>
    <lineage>
        <taxon>Eukaryota</taxon>
        <taxon>Viridiplantae</taxon>
        <taxon>Streptophyta</taxon>
        <taxon>Embryophyta</taxon>
        <taxon>Tracheophyta</taxon>
        <taxon>Spermatophyta</taxon>
        <taxon>Magnoliopsida</taxon>
        <taxon>eudicotyledons</taxon>
        <taxon>Gunneridae</taxon>
        <taxon>Pentapetalae</taxon>
        <taxon>rosids</taxon>
        <taxon>fabids</taxon>
        <taxon>Malpighiales</taxon>
        <taxon>Salicaceae</taxon>
        <taxon>Saliceae</taxon>
        <taxon>Salix</taxon>
    </lineage>
</organism>
<evidence type="ECO:0000313" key="1">
    <source>
        <dbReference type="EMBL" id="KAJ6737786.1"/>
    </source>
</evidence>
<dbReference type="EMBL" id="JAPFFL010000003">
    <property type="protein sequence ID" value="KAJ6737786.1"/>
    <property type="molecule type" value="Genomic_DNA"/>
</dbReference>
<gene>
    <name evidence="1" type="ORF">OIU85_019808</name>
</gene>
<dbReference type="AlphaFoldDB" id="A0A9Q0ZKF7"/>
<reference evidence="1" key="1">
    <citation type="submission" date="2022-11" db="EMBL/GenBank/DDBJ databases">
        <authorList>
            <person name="Hyden B.L."/>
            <person name="Feng K."/>
            <person name="Yates T."/>
            <person name="Jawdy S."/>
            <person name="Smart L.B."/>
            <person name="Muchero W."/>
        </authorList>
    </citation>
    <scope>NUCLEOTIDE SEQUENCE</scope>
    <source>
        <tissue evidence="1">Shoot tip</tissue>
    </source>
</reference>
<accession>A0A9Q0ZKF7</accession>
<feature type="non-terminal residue" evidence="1">
    <location>
        <position position="1"/>
    </location>
</feature>
<protein>
    <submittedName>
        <fullName evidence="1">Uncharacterized protein</fullName>
    </submittedName>
</protein>
<keyword evidence="2" id="KW-1185">Reference proteome</keyword>
<comment type="caution">
    <text evidence="1">The sequence shown here is derived from an EMBL/GenBank/DDBJ whole genome shotgun (WGS) entry which is preliminary data.</text>
</comment>
<evidence type="ECO:0000313" key="2">
    <source>
        <dbReference type="Proteomes" id="UP001151529"/>
    </source>
</evidence>
<name>A0A9Q0ZKF7_SALVM</name>
<proteinExistence type="predicted"/>